<dbReference type="EMBL" id="MEIQ01000053">
    <property type="protein sequence ID" value="PIT48268.1"/>
    <property type="molecule type" value="Genomic_DNA"/>
</dbReference>
<evidence type="ECO:0000256" key="1">
    <source>
        <dbReference type="SAM" id="Coils"/>
    </source>
</evidence>
<reference evidence="4 5" key="1">
    <citation type="journal article" date="2017" name="MBio">
        <title>Type VI secretion-mediated competition in the bee gut microbiome.</title>
        <authorList>
            <person name="Steele M.I."/>
            <person name="Kwong W.K."/>
            <person name="Powell J.E."/>
            <person name="Whiteley M."/>
            <person name="Moran N.A."/>
        </authorList>
    </citation>
    <scope>NUCLEOTIDE SEQUENCE [LARGE SCALE GENOMIC DNA]</scope>
    <source>
        <strain evidence="4 5">Occ4-2</strain>
    </source>
</reference>
<protein>
    <recommendedName>
        <fullName evidence="6">SHOCT domain-containing protein</fullName>
    </recommendedName>
</protein>
<sequence>MSKPSLTNELTRLYELLEKGAITQEEYEEHKALLLNQARGASSQNDSYSSSPAQAKPASEVPQIIINQSSSVAASASATAVAKNGGCLKSVLAAIGFLVVIGAILKACSSDEKTVSSTPASEPAAQIVANAVNQEAAQENMQAALQTAKQENTAVNNEINALWTDMDADVRNHLKSQQLAWNQQKKRQCQSNQYPTPEQNQIEHLNCETSLTHTRISELEILQNQLYAEVKEAKLQKLRQEANDSLEVLQATWDSIPEPIKDQLSTNFKNWTKSADNECDSAKPADTQLQTDINRYICRIKLVKAKTKELEGYKI</sequence>
<keyword evidence="1" id="KW-0175">Coiled coil</keyword>
<evidence type="ECO:0000313" key="5">
    <source>
        <dbReference type="Proteomes" id="UP000231484"/>
    </source>
</evidence>
<dbReference type="InterPro" id="IPR018649">
    <property type="entry name" value="SHOCT"/>
</dbReference>
<feature type="domain" description="Lysozyme inhibitor LprI-like N-terminal" evidence="2">
    <location>
        <begin position="137"/>
        <end position="219"/>
    </location>
</feature>
<dbReference type="AlphaFoldDB" id="A0A2N9XIW3"/>
<evidence type="ECO:0000259" key="2">
    <source>
        <dbReference type="Pfam" id="PF07007"/>
    </source>
</evidence>
<evidence type="ECO:0000259" key="3">
    <source>
        <dbReference type="Pfam" id="PF09851"/>
    </source>
</evidence>
<evidence type="ECO:0000313" key="4">
    <source>
        <dbReference type="EMBL" id="PIT48268.1"/>
    </source>
</evidence>
<organism evidence="4 5">
    <name type="scientific">Snodgrassella alvi</name>
    <dbReference type="NCBI Taxonomy" id="1196083"/>
    <lineage>
        <taxon>Bacteria</taxon>
        <taxon>Pseudomonadati</taxon>
        <taxon>Pseudomonadota</taxon>
        <taxon>Betaproteobacteria</taxon>
        <taxon>Neisseriales</taxon>
        <taxon>Neisseriaceae</taxon>
        <taxon>Snodgrassella</taxon>
    </lineage>
</organism>
<gene>
    <name evidence="4" type="ORF">BHC48_11130</name>
</gene>
<name>A0A2N9XIW3_9NEIS</name>
<dbReference type="Proteomes" id="UP000231484">
    <property type="component" value="Unassembled WGS sequence"/>
</dbReference>
<proteinExistence type="predicted"/>
<evidence type="ECO:0008006" key="6">
    <source>
        <dbReference type="Google" id="ProtNLM"/>
    </source>
</evidence>
<accession>A0A2N9XIW3</accession>
<dbReference type="Pfam" id="PF07007">
    <property type="entry name" value="LprI"/>
    <property type="match status" value="1"/>
</dbReference>
<dbReference type="Gene3D" id="1.20.1270.180">
    <property type="match status" value="1"/>
</dbReference>
<feature type="coiled-coil region" evidence="1">
    <location>
        <begin position="216"/>
        <end position="252"/>
    </location>
</feature>
<dbReference type="Pfam" id="PF09851">
    <property type="entry name" value="SHOCT"/>
    <property type="match status" value="1"/>
</dbReference>
<feature type="coiled-coil region" evidence="1">
    <location>
        <begin position="131"/>
        <end position="158"/>
    </location>
</feature>
<feature type="domain" description="SHOCT" evidence="3">
    <location>
        <begin position="9"/>
        <end position="35"/>
    </location>
</feature>
<comment type="caution">
    <text evidence="4">The sequence shown here is derived from an EMBL/GenBank/DDBJ whole genome shotgun (WGS) entry which is preliminary data.</text>
</comment>
<dbReference type="InterPro" id="IPR009739">
    <property type="entry name" value="LprI-like_N"/>
</dbReference>